<feature type="non-terminal residue" evidence="1">
    <location>
        <position position="111"/>
    </location>
</feature>
<keyword evidence="2" id="KW-1185">Reference proteome</keyword>
<name>A0ABW1A9R4_9ACTN</name>
<sequence length="111" mass="12519">MAASRNASAVPASPRRVSFARIKEPLEVPDLLALQTESFDWLLGNERWKSRVEAAQQAGSRSVPTQSGLEEIFEEISPIEDFSGTMSLSFRDHRFEPPKYSVEECKDKDMT</sequence>
<reference evidence="2" key="1">
    <citation type="journal article" date="2019" name="Int. J. Syst. Evol. Microbiol.">
        <title>The Global Catalogue of Microorganisms (GCM) 10K type strain sequencing project: providing services to taxonomists for standard genome sequencing and annotation.</title>
        <authorList>
            <consortium name="The Broad Institute Genomics Platform"/>
            <consortium name="The Broad Institute Genome Sequencing Center for Infectious Disease"/>
            <person name="Wu L."/>
            <person name="Ma J."/>
        </authorList>
    </citation>
    <scope>NUCLEOTIDE SEQUENCE [LARGE SCALE GENOMIC DNA]</scope>
    <source>
        <strain evidence="2">KCTC 42087</strain>
    </source>
</reference>
<proteinExistence type="predicted"/>
<accession>A0ABW1A9R4</accession>
<comment type="caution">
    <text evidence="1">The sequence shown here is derived from an EMBL/GenBank/DDBJ whole genome shotgun (WGS) entry which is preliminary data.</text>
</comment>
<dbReference type="EMBL" id="JBHSON010000068">
    <property type="protein sequence ID" value="MFC5751408.1"/>
    <property type="molecule type" value="Genomic_DNA"/>
</dbReference>
<gene>
    <name evidence="1" type="ORF">ACFPZN_37815</name>
</gene>
<evidence type="ECO:0000313" key="1">
    <source>
        <dbReference type="EMBL" id="MFC5751408.1"/>
    </source>
</evidence>
<dbReference type="SUPFAM" id="SSF64484">
    <property type="entry name" value="beta and beta-prime subunits of DNA dependent RNA-polymerase"/>
    <property type="match status" value="1"/>
</dbReference>
<evidence type="ECO:0008006" key="3">
    <source>
        <dbReference type="Google" id="ProtNLM"/>
    </source>
</evidence>
<organism evidence="1 2">
    <name type="scientific">Actinomadura rugatobispora</name>
    <dbReference type="NCBI Taxonomy" id="1994"/>
    <lineage>
        <taxon>Bacteria</taxon>
        <taxon>Bacillati</taxon>
        <taxon>Actinomycetota</taxon>
        <taxon>Actinomycetes</taxon>
        <taxon>Streptosporangiales</taxon>
        <taxon>Thermomonosporaceae</taxon>
        <taxon>Actinomadura</taxon>
    </lineage>
</organism>
<dbReference type="RefSeq" id="WP_378287318.1">
    <property type="nucleotide sequence ID" value="NZ_JBHSON010000068.1"/>
</dbReference>
<protein>
    <recommendedName>
        <fullName evidence="3">DNA-directed RNA polymerase subunit beta</fullName>
    </recommendedName>
</protein>
<evidence type="ECO:0000313" key="2">
    <source>
        <dbReference type="Proteomes" id="UP001596074"/>
    </source>
</evidence>
<dbReference type="Gene3D" id="3.90.1100.10">
    <property type="match status" value="1"/>
</dbReference>
<dbReference type="Proteomes" id="UP001596074">
    <property type="component" value="Unassembled WGS sequence"/>
</dbReference>